<dbReference type="EMBL" id="LR877153">
    <property type="protein sequence ID" value="CAD2217729.1"/>
    <property type="molecule type" value="Genomic_DNA"/>
</dbReference>
<feature type="region of interest" description="Disordered" evidence="1">
    <location>
        <begin position="1"/>
        <end position="32"/>
    </location>
</feature>
<feature type="compositionally biased region" description="Basic and acidic residues" evidence="1">
    <location>
        <begin position="18"/>
        <end position="32"/>
    </location>
</feature>
<dbReference type="SUPFAM" id="SSF81383">
    <property type="entry name" value="F-box domain"/>
    <property type="match status" value="1"/>
</dbReference>
<dbReference type="InterPro" id="IPR036047">
    <property type="entry name" value="F-box-like_dom_sf"/>
</dbReference>
<reference evidence="2 3" key="1">
    <citation type="submission" date="2020-08" db="EMBL/GenBank/DDBJ databases">
        <authorList>
            <person name="Newling K."/>
            <person name="Davey J."/>
            <person name="Forrester S."/>
        </authorList>
    </citation>
    <scope>NUCLEOTIDE SEQUENCE [LARGE SCALE GENOMIC DNA]</scope>
    <source>
        <strain evidence="3">Crithidia deanei Carvalho (ATCC PRA-265)</strain>
    </source>
</reference>
<accession>A0A7G2CDZ8</accession>
<name>A0A7G2CDZ8_9TRYP</name>
<evidence type="ECO:0000256" key="1">
    <source>
        <dbReference type="SAM" id="MobiDB-lite"/>
    </source>
</evidence>
<evidence type="ECO:0000313" key="3">
    <source>
        <dbReference type="Proteomes" id="UP000515908"/>
    </source>
</evidence>
<protein>
    <submittedName>
        <fullName evidence="2">F-box domain containing protein, putative</fullName>
    </submittedName>
</protein>
<keyword evidence="3" id="KW-1185">Reference proteome</keyword>
<gene>
    <name evidence="2" type="ORF">ADEAN_000520900</name>
</gene>
<feature type="region of interest" description="Disordered" evidence="1">
    <location>
        <begin position="246"/>
        <end position="281"/>
    </location>
</feature>
<dbReference type="Proteomes" id="UP000515908">
    <property type="component" value="Chromosome 09"/>
</dbReference>
<proteinExistence type="predicted"/>
<organism evidence="2 3">
    <name type="scientific">Angomonas deanei</name>
    <dbReference type="NCBI Taxonomy" id="59799"/>
    <lineage>
        <taxon>Eukaryota</taxon>
        <taxon>Discoba</taxon>
        <taxon>Euglenozoa</taxon>
        <taxon>Kinetoplastea</taxon>
        <taxon>Metakinetoplastina</taxon>
        <taxon>Trypanosomatida</taxon>
        <taxon>Trypanosomatidae</taxon>
        <taxon>Strigomonadinae</taxon>
        <taxon>Angomonas</taxon>
    </lineage>
</organism>
<evidence type="ECO:0000313" key="2">
    <source>
        <dbReference type="EMBL" id="CAD2217729.1"/>
    </source>
</evidence>
<dbReference type="AlphaFoldDB" id="A0A7G2CDZ8"/>
<dbReference type="VEuPathDB" id="TriTrypDB:ADEAN_000520900"/>
<sequence length="281" mass="31783">MITSSISTIPAKKPWGAKKWEAEDADEKQKEQEARNAEAAYRAIAKEMNDNREQVPFLHLSADVFLYITAFLTYGDVVRLSRTCHRARSMLLWKVVWAQQLRFFHEEVALLNDNMLLYTDLLHKSIQERRPSPAWSMYDLFRLEYRLYAADLKRKWFYKAISPVEDMKTGVYSVELHAGGRVLQSGVDAPLSRAVEAPSHEDPNLVYRTPMGSVLIDKKTPLLPVKILTLVSEEVREILADLSALPQPHPVPGEHPHPVPRGPPGASLHDGDGADAVPYAH</sequence>